<dbReference type="FunFam" id="3.40.50.1370:FF:000002">
    <property type="entry name" value="Aspartate carbamoyltransferase 2"/>
    <property type="match status" value="1"/>
</dbReference>
<dbReference type="GO" id="GO:0006520">
    <property type="term" value="P:amino acid metabolic process"/>
    <property type="evidence" value="ECO:0007669"/>
    <property type="project" value="InterPro"/>
</dbReference>
<feature type="binding site" evidence="7">
    <location>
        <position position="237"/>
    </location>
    <ligand>
        <name>L-aspartate</name>
        <dbReference type="ChEBI" id="CHEBI:29991"/>
    </ligand>
</feature>
<sequence length="317" mass="36125">MTTNPKDYQDTLKSFENRSILSINDFSKNELLALIQLTAAFKNKTIHSNLQGSLMASCFFEPSTRTKLSFESAMKRLSGEVIGFSDAKETSISKKETLSDTIKMVGEYADVIVLRHPFSGSARLAHESTKTPVINAGDGSNQHPTQTLVDLFTINQCQNKLNDLHIGFTGDLKYSRTIHSLVQACSIFNMRMYFTSYYGLELPSQISNELKNKSILFSFHPDLKEIIPKLDILYMTRIQEERMPKPFSYSTEENYHLEESMLEKAKSNLKILHALPRVNEIDRSLDNHPSAYYFEQAKNGLYLRQALLSSILGKLWK</sequence>
<feature type="binding site" evidence="7">
    <location>
        <position position="276"/>
    </location>
    <ligand>
        <name>carbamoyl phosphate</name>
        <dbReference type="ChEBI" id="CHEBI:58228"/>
    </ligand>
</feature>
<dbReference type="RefSeq" id="WP_053331677.1">
    <property type="nucleotide sequence ID" value="NZ_CCEJ010000001.1"/>
</dbReference>
<dbReference type="NCBIfam" id="NF002032">
    <property type="entry name" value="PRK00856.1"/>
    <property type="match status" value="1"/>
</dbReference>
<feature type="binding site" evidence="7">
    <location>
        <position position="66"/>
    </location>
    <ligand>
        <name>carbamoyl phosphate</name>
        <dbReference type="ChEBI" id="CHEBI:58228"/>
    </ligand>
</feature>
<dbReference type="InterPro" id="IPR006132">
    <property type="entry name" value="Asp/Orn_carbamoyltranf_P-bd"/>
</dbReference>
<protein>
    <recommendedName>
        <fullName evidence="7">Aspartate carbamoyltransferase</fullName>
        <ecNumber evidence="7">2.1.3.2</ecNumber>
    </recommendedName>
    <alternativeName>
        <fullName evidence="7">Aspartate transcarbamylase</fullName>
        <shortName evidence="7">ATCase</shortName>
    </alternativeName>
</protein>
<name>A0A090CY08_9BACT</name>
<dbReference type="PROSITE" id="PS00097">
    <property type="entry name" value="CARBAMOYLTRANSFERASE"/>
    <property type="match status" value="1"/>
</dbReference>
<feature type="binding site" evidence="7">
    <location>
        <position position="94"/>
    </location>
    <ligand>
        <name>L-aspartate</name>
        <dbReference type="ChEBI" id="CHEBI:29991"/>
    </ligand>
</feature>
<dbReference type="eggNOG" id="COG0540">
    <property type="taxonomic scope" value="Bacteria"/>
</dbReference>
<dbReference type="EMBL" id="CCEJ010000001">
    <property type="protein sequence ID" value="CDR33182.1"/>
    <property type="molecule type" value="Genomic_DNA"/>
</dbReference>
<comment type="similarity">
    <text evidence="2 7">Belongs to the aspartate/ornithine carbamoyltransferase superfamily. ATCase family.</text>
</comment>
<evidence type="ECO:0000313" key="10">
    <source>
        <dbReference type="EMBL" id="CDR33182.1"/>
    </source>
</evidence>
<dbReference type="GO" id="GO:0004070">
    <property type="term" value="F:aspartate carbamoyltransferase activity"/>
    <property type="evidence" value="ECO:0007669"/>
    <property type="project" value="UniProtKB-UniRule"/>
</dbReference>
<dbReference type="FunFam" id="3.40.50.1370:FF:000001">
    <property type="entry name" value="Aspartate carbamoyltransferase"/>
    <property type="match status" value="1"/>
</dbReference>
<dbReference type="UniPathway" id="UPA00070">
    <property type="reaction ID" value="UER00116"/>
</dbReference>
<feature type="domain" description="Aspartate/ornithine carbamoyltransferase Asp/Orn-binding" evidence="8">
    <location>
        <begin position="163"/>
        <end position="310"/>
    </location>
</feature>
<dbReference type="GO" id="GO:0006207">
    <property type="term" value="P:'de novo' pyrimidine nucleobase biosynthetic process"/>
    <property type="evidence" value="ECO:0007669"/>
    <property type="project" value="InterPro"/>
</dbReference>
<dbReference type="SUPFAM" id="SSF53671">
    <property type="entry name" value="Aspartate/ornithine carbamoyltransferase"/>
    <property type="match status" value="1"/>
</dbReference>
<comment type="caution">
    <text evidence="10">The sequence shown here is derived from an EMBL/GenBank/DDBJ whole genome shotgun (WGS) entry which is preliminary data.</text>
</comment>
<dbReference type="InterPro" id="IPR006131">
    <property type="entry name" value="Asp_carbamoyltransf_Asp/Orn-bd"/>
</dbReference>
<comment type="catalytic activity">
    <reaction evidence="6 7">
        <text>carbamoyl phosphate + L-aspartate = N-carbamoyl-L-aspartate + phosphate + H(+)</text>
        <dbReference type="Rhea" id="RHEA:20013"/>
        <dbReference type="ChEBI" id="CHEBI:15378"/>
        <dbReference type="ChEBI" id="CHEBI:29991"/>
        <dbReference type="ChEBI" id="CHEBI:32814"/>
        <dbReference type="ChEBI" id="CHEBI:43474"/>
        <dbReference type="ChEBI" id="CHEBI:58228"/>
        <dbReference type="EC" id="2.1.3.2"/>
    </reaction>
</comment>
<dbReference type="GO" id="GO:0016597">
    <property type="term" value="F:amino acid binding"/>
    <property type="evidence" value="ECO:0007669"/>
    <property type="project" value="InterPro"/>
</dbReference>
<dbReference type="GO" id="GO:0005829">
    <property type="term" value="C:cytosol"/>
    <property type="evidence" value="ECO:0007669"/>
    <property type="project" value="TreeGrafter"/>
</dbReference>
<accession>A0A090CY08</accession>
<evidence type="ECO:0000256" key="7">
    <source>
        <dbReference type="HAMAP-Rule" id="MF_00001"/>
    </source>
</evidence>
<feature type="binding site" evidence="7">
    <location>
        <position position="143"/>
    </location>
    <ligand>
        <name>carbamoyl phosphate</name>
        <dbReference type="ChEBI" id="CHEBI:58228"/>
    </ligand>
</feature>
<dbReference type="PRINTS" id="PR00100">
    <property type="entry name" value="AOTCASE"/>
</dbReference>
<proteinExistence type="inferred from homology"/>
<reference evidence="10" key="2">
    <citation type="submission" date="2014-09" db="EMBL/GenBank/DDBJ databases">
        <title>Criblamydia sequanensis harbors a mega-plasmid encoding arsenite resistance.</title>
        <authorList>
            <person name="Bertelli C."/>
            <person name="Goesmann A."/>
            <person name="Greub G."/>
        </authorList>
    </citation>
    <scope>NUCLEOTIDE SEQUENCE [LARGE SCALE GENOMIC DNA]</scope>
    <source>
        <strain evidence="10">CRIB-18</strain>
    </source>
</reference>
<dbReference type="EC" id="2.1.3.2" evidence="7"/>
<feature type="domain" description="Aspartate/ornithine carbamoyltransferase carbamoyl-P binding" evidence="9">
    <location>
        <begin position="18"/>
        <end position="155"/>
    </location>
</feature>
<feature type="binding site" evidence="7">
    <location>
        <position position="275"/>
    </location>
    <ligand>
        <name>carbamoyl phosphate</name>
        <dbReference type="ChEBI" id="CHEBI:58228"/>
    </ligand>
</feature>
<dbReference type="HAMAP" id="MF_00001">
    <property type="entry name" value="Asp_carb_tr"/>
    <property type="match status" value="1"/>
</dbReference>
<evidence type="ECO:0000256" key="1">
    <source>
        <dbReference type="ARBA" id="ARBA00004852"/>
    </source>
</evidence>
<dbReference type="OrthoDB" id="9774690at2"/>
<keyword evidence="3 7" id="KW-0808">Transferase</keyword>
<keyword evidence="11" id="KW-1185">Reference proteome</keyword>
<evidence type="ECO:0000256" key="6">
    <source>
        <dbReference type="ARBA" id="ARBA00048859"/>
    </source>
</evidence>
<dbReference type="Gene3D" id="3.40.50.1370">
    <property type="entry name" value="Aspartate/ornithine carbamoyltransferase"/>
    <property type="match status" value="2"/>
</dbReference>
<reference evidence="10" key="1">
    <citation type="submission" date="2013-12" db="EMBL/GenBank/DDBJ databases">
        <authorList>
            <person name="Linke B."/>
        </authorList>
    </citation>
    <scope>NUCLEOTIDE SEQUENCE [LARGE SCALE GENOMIC DNA]</scope>
    <source>
        <strain evidence="10">CRIB-18</strain>
    </source>
</reference>
<evidence type="ECO:0000259" key="8">
    <source>
        <dbReference type="Pfam" id="PF00185"/>
    </source>
</evidence>
<gene>
    <name evidence="7 10" type="primary">pyrB</name>
    <name evidence="10" type="ORF">CSEC_0343</name>
</gene>
<dbReference type="InterPro" id="IPR006130">
    <property type="entry name" value="Asp/Orn_carbamoylTrfase"/>
</dbReference>
<keyword evidence="4 7" id="KW-0665">Pyrimidine biosynthesis</keyword>
<dbReference type="InterPro" id="IPR002082">
    <property type="entry name" value="Asp_carbamoyltransf"/>
</dbReference>
<dbReference type="InterPro" id="IPR036901">
    <property type="entry name" value="Asp/Orn_carbamoylTrfase_sf"/>
</dbReference>
<evidence type="ECO:0000313" key="11">
    <source>
        <dbReference type="Proteomes" id="UP000031552"/>
    </source>
</evidence>
<dbReference type="PANTHER" id="PTHR45753">
    <property type="entry name" value="ORNITHINE CARBAMOYLTRANSFERASE, MITOCHONDRIAL"/>
    <property type="match status" value="1"/>
</dbReference>
<comment type="pathway">
    <text evidence="1 7">Pyrimidine metabolism; UMP biosynthesis via de novo pathway; (S)-dihydroorotate from bicarbonate: step 2/3.</text>
</comment>
<dbReference type="PRINTS" id="PR00101">
    <property type="entry name" value="ATCASE"/>
</dbReference>
<feature type="binding site" evidence="7">
    <location>
        <position position="176"/>
    </location>
    <ligand>
        <name>L-aspartate</name>
        <dbReference type="ChEBI" id="CHEBI:29991"/>
    </ligand>
</feature>
<organism evidence="10 11">
    <name type="scientific">Candidatus Criblamydia sequanensis CRIB-18</name>
    <dbReference type="NCBI Taxonomy" id="1437425"/>
    <lineage>
        <taxon>Bacteria</taxon>
        <taxon>Pseudomonadati</taxon>
        <taxon>Chlamydiota</taxon>
        <taxon>Chlamydiia</taxon>
        <taxon>Parachlamydiales</taxon>
        <taxon>Candidatus Criblamydiaceae</taxon>
        <taxon>Candidatus Criblamydia</taxon>
    </lineage>
</organism>
<dbReference type="NCBIfam" id="TIGR00670">
    <property type="entry name" value="asp_carb_tr"/>
    <property type="match status" value="1"/>
</dbReference>
<dbReference type="Pfam" id="PF00185">
    <property type="entry name" value="OTCace"/>
    <property type="match status" value="1"/>
</dbReference>
<feature type="binding site" evidence="7">
    <location>
        <position position="65"/>
    </location>
    <ligand>
        <name>carbamoyl phosphate</name>
        <dbReference type="ChEBI" id="CHEBI:58228"/>
    </ligand>
</feature>
<evidence type="ECO:0000256" key="4">
    <source>
        <dbReference type="ARBA" id="ARBA00022975"/>
    </source>
</evidence>
<feature type="binding site" evidence="7">
    <location>
        <position position="146"/>
    </location>
    <ligand>
        <name>carbamoyl phosphate</name>
        <dbReference type="ChEBI" id="CHEBI:58228"/>
    </ligand>
</feature>
<dbReference type="Proteomes" id="UP000031552">
    <property type="component" value="Unassembled WGS sequence"/>
</dbReference>
<evidence type="ECO:0000256" key="3">
    <source>
        <dbReference type="ARBA" id="ARBA00022679"/>
    </source>
</evidence>
<dbReference type="PANTHER" id="PTHR45753:SF6">
    <property type="entry name" value="ASPARTATE CARBAMOYLTRANSFERASE"/>
    <property type="match status" value="1"/>
</dbReference>
<dbReference type="Pfam" id="PF02729">
    <property type="entry name" value="OTCace_N"/>
    <property type="match status" value="1"/>
</dbReference>
<feature type="binding site" evidence="7">
    <location>
        <position position="115"/>
    </location>
    <ligand>
        <name>carbamoyl phosphate</name>
        <dbReference type="ChEBI" id="CHEBI:58228"/>
    </ligand>
</feature>
<dbReference type="AlphaFoldDB" id="A0A090CY08"/>
<evidence type="ECO:0000259" key="9">
    <source>
        <dbReference type="Pfam" id="PF02729"/>
    </source>
</evidence>
<dbReference type="STRING" id="1437425.CSEC_0343"/>
<evidence type="ECO:0000256" key="2">
    <source>
        <dbReference type="ARBA" id="ARBA00008896"/>
    </source>
</evidence>
<comment type="function">
    <text evidence="5 7">Catalyzes the condensation of carbamoyl phosphate and aspartate to form carbamoyl aspartate and inorganic phosphate, the committed step in the de novo pyrimidine nucleotide biosynthesis pathway.</text>
</comment>
<evidence type="ECO:0000256" key="5">
    <source>
        <dbReference type="ARBA" id="ARBA00043884"/>
    </source>
</evidence>
<dbReference type="GO" id="GO:0044205">
    <property type="term" value="P:'de novo' UMP biosynthetic process"/>
    <property type="evidence" value="ECO:0007669"/>
    <property type="project" value="UniProtKB-UniRule"/>
</dbReference>
<comment type="subunit">
    <text evidence="7">Heterododecamer (2C3:3R2) of six catalytic PyrB chains organized as two trimers (C3), and six regulatory PyrI chains organized as three dimers (R2).</text>
</comment>